<feature type="domain" description="Bacterial transcriptional activator" evidence="2">
    <location>
        <begin position="110"/>
        <end position="242"/>
    </location>
</feature>
<dbReference type="InterPro" id="IPR005158">
    <property type="entry name" value="BTAD"/>
</dbReference>
<evidence type="ECO:0000313" key="3">
    <source>
        <dbReference type="EMBL" id="MCD9878935.1"/>
    </source>
</evidence>
<evidence type="ECO:0000259" key="2">
    <source>
        <dbReference type="SMART" id="SM01043"/>
    </source>
</evidence>
<evidence type="ECO:0000313" key="4">
    <source>
        <dbReference type="Proteomes" id="UP001108029"/>
    </source>
</evidence>
<sequence>MARSLMQSIARERITGQNRTGAVMVRLLDGFGAGSLVPSPTPGSVWRVAAYLALYGPTARHRVAGELWPDATQERALGSLRSGVWRIQRELPGLIDARRALLSLTDRAAADVDEFVEVARAVLECDTYVPADGSLLLRHSELLPDWHDEWIVVERERLRQLRLDALDALAGRLLARGSFGLGLQNALAALGTDPLRESSCQRVIQAYLLQGNTVQARRHYEFHATRFRNELGVEPAPFRAALVNLPESARALAG</sequence>
<keyword evidence="1" id="KW-0902">Two-component regulatory system</keyword>
<dbReference type="Proteomes" id="UP001108029">
    <property type="component" value="Unassembled WGS sequence"/>
</dbReference>
<dbReference type="AlphaFoldDB" id="A0A9Q3VXT7"/>
<organism evidence="3 4">
    <name type="scientific">Streptomyces guryensis</name>
    <dbReference type="NCBI Taxonomy" id="2886947"/>
    <lineage>
        <taxon>Bacteria</taxon>
        <taxon>Bacillati</taxon>
        <taxon>Actinomycetota</taxon>
        <taxon>Actinomycetes</taxon>
        <taxon>Kitasatosporales</taxon>
        <taxon>Streptomycetaceae</taxon>
        <taxon>Streptomyces</taxon>
    </lineage>
</organism>
<dbReference type="InterPro" id="IPR051677">
    <property type="entry name" value="AfsR-DnrI-RedD_regulator"/>
</dbReference>
<dbReference type="GO" id="GO:0000160">
    <property type="term" value="P:phosphorelay signal transduction system"/>
    <property type="evidence" value="ECO:0007669"/>
    <property type="project" value="UniProtKB-KW"/>
</dbReference>
<comment type="caution">
    <text evidence="3">The sequence shown here is derived from an EMBL/GenBank/DDBJ whole genome shotgun (WGS) entry which is preliminary data.</text>
</comment>
<dbReference type="SMART" id="SM01043">
    <property type="entry name" value="BTAD"/>
    <property type="match status" value="1"/>
</dbReference>
<reference evidence="3" key="1">
    <citation type="submission" date="2021-12" db="EMBL/GenBank/DDBJ databases">
        <authorList>
            <person name="Lee J.-H."/>
            <person name="Kim S.-B."/>
        </authorList>
    </citation>
    <scope>NUCLEOTIDE SEQUENCE</scope>
    <source>
        <strain evidence="3">NR30</strain>
    </source>
</reference>
<accession>A0A9Q3VXT7</accession>
<protein>
    <submittedName>
        <fullName evidence="3">SARP family transcriptional regulator</fullName>
    </submittedName>
</protein>
<proteinExistence type="predicted"/>
<dbReference type="Pfam" id="PF03704">
    <property type="entry name" value="BTAD"/>
    <property type="match status" value="1"/>
</dbReference>
<gene>
    <name evidence="3" type="ORF">LJ657_36090</name>
</gene>
<dbReference type="SUPFAM" id="SSF48452">
    <property type="entry name" value="TPR-like"/>
    <property type="match status" value="1"/>
</dbReference>
<dbReference type="PANTHER" id="PTHR35807">
    <property type="entry name" value="TRANSCRIPTIONAL REGULATOR REDD-RELATED"/>
    <property type="match status" value="1"/>
</dbReference>
<name>A0A9Q3VXT7_9ACTN</name>
<keyword evidence="4" id="KW-1185">Reference proteome</keyword>
<evidence type="ECO:0000256" key="1">
    <source>
        <dbReference type="ARBA" id="ARBA00023012"/>
    </source>
</evidence>
<dbReference type="Gene3D" id="1.25.40.10">
    <property type="entry name" value="Tetratricopeptide repeat domain"/>
    <property type="match status" value="1"/>
</dbReference>
<dbReference type="EMBL" id="JAJSBI010000024">
    <property type="protein sequence ID" value="MCD9878935.1"/>
    <property type="molecule type" value="Genomic_DNA"/>
</dbReference>
<dbReference type="InterPro" id="IPR011990">
    <property type="entry name" value="TPR-like_helical_dom_sf"/>
</dbReference>